<organism evidence="3 4">
    <name type="scientific">Afipia felis</name>
    <name type="common">Cat scratch disease bacillus</name>
    <dbReference type="NCBI Taxonomy" id="1035"/>
    <lineage>
        <taxon>Bacteria</taxon>
        <taxon>Pseudomonadati</taxon>
        <taxon>Pseudomonadota</taxon>
        <taxon>Alphaproteobacteria</taxon>
        <taxon>Hyphomicrobiales</taxon>
        <taxon>Nitrobacteraceae</taxon>
        <taxon>Afipia</taxon>
    </lineage>
</organism>
<dbReference type="RefSeq" id="WP_009339035.1">
    <property type="nucleotide sequence ID" value="NZ_CCAZ020000001.1"/>
</dbReference>
<name>A0A090MM31_AFIFE</name>
<keyword evidence="4" id="KW-1185">Reference proteome</keyword>
<comment type="caution">
    <text evidence="3">The sequence shown here is derived from an EMBL/GenBank/DDBJ whole genome shotgun (WGS) entry which is preliminary data.</text>
</comment>
<dbReference type="Proteomes" id="UP000035762">
    <property type="component" value="Unassembled WGS sequence"/>
</dbReference>
<gene>
    <name evidence="3" type="ORF">BN961_01885</name>
</gene>
<sequence>MRILVFVSFALAALANLSPCFARGGAPNLMDSPGYQRRLQESRQQLQAQPAPAQPVVHHRKKRKRSH</sequence>
<dbReference type="AlphaFoldDB" id="A0A090MM31"/>
<feature type="region of interest" description="Disordered" evidence="1">
    <location>
        <begin position="32"/>
        <end position="67"/>
    </location>
</feature>
<feature type="compositionally biased region" description="Basic residues" evidence="1">
    <location>
        <begin position="57"/>
        <end position="67"/>
    </location>
</feature>
<feature type="signal peptide" evidence="2">
    <location>
        <begin position="1"/>
        <end position="22"/>
    </location>
</feature>
<reference evidence="3 4" key="1">
    <citation type="journal article" date="2014" name="Genome Announc.">
        <title>Genome Sequence of Afipia felis Strain 76713, Isolated in Hospital Water Using an Amoeba Co-Culture Procedure.</title>
        <authorList>
            <person name="Benamar S."/>
            <person name="La Scola B."/>
            <person name="Croce O."/>
        </authorList>
    </citation>
    <scope>NUCLEOTIDE SEQUENCE [LARGE SCALE GENOMIC DNA]</scope>
    <source>
        <strain evidence="3 4">76713</strain>
    </source>
</reference>
<evidence type="ECO:0000313" key="4">
    <source>
        <dbReference type="Proteomes" id="UP000035762"/>
    </source>
</evidence>
<protein>
    <submittedName>
        <fullName evidence="3">Uncharacterized protein</fullName>
    </submittedName>
</protein>
<accession>A0A090MM31</accession>
<evidence type="ECO:0000256" key="2">
    <source>
        <dbReference type="SAM" id="SignalP"/>
    </source>
</evidence>
<dbReference type="EMBL" id="CCAZ020000001">
    <property type="protein sequence ID" value="CEG08470.1"/>
    <property type="molecule type" value="Genomic_DNA"/>
</dbReference>
<feature type="compositionally biased region" description="Low complexity" evidence="1">
    <location>
        <begin position="42"/>
        <end position="55"/>
    </location>
</feature>
<feature type="chain" id="PRO_5001860588" evidence="2">
    <location>
        <begin position="23"/>
        <end position="67"/>
    </location>
</feature>
<proteinExistence type="predicted"/>
<evidence type="ECO:0000256" key="1">
    <source>
        <dbReference type="SAM" id="MobiDB-lite"/>
    </source>
</evidence>
<keyword evidence="2" id="KW-0732">Signal</keyword>
<evidence type="ECO:0000313" key="3">
    <source>
        <dbReference type="EMBL" id="CEG08470.1"/>
    </source>
</evidence>